<evidence type="ECO:0000313" key="4">
    <source>
        <dbReference type="Proteomes" id="UP000533905"/>
    </source>
</evidence>
<dbReference type="EMBL" id="JABAIV010000001">
    <property type="protein sequence ID" value="NNG22354.1"/>
    <property type="molecule type" value="Genomic_DNA"/>
</dbReference>
<protein>
    <submittedName>
        <fullName evidence="3">Glycosyltransferase</fullName>
    </submittedName>
</protein>
<reference evidence="3 4" key="1">
    <citation type="submission" date="2020-04" db="EMBL/GenBank/DDBJ databases">
        <title>Massilia sp. nov., a cold adapted bacteria isolated from Arctic soil.</title>
        <authorList>
            <person name="Son J."/>
            <person name="Ka J.-O."/>
        </authorList>
    </citation>
    <scope>NUCLEOTIDE SEQUENCE [LARGE SCALE GENOMIC DNA]</scope>
    <source>
        <strain evidence="3 4">ML15P13</strain>
    </source>
</reference>
<dbReference type="InterPro" id="IPR029044">
    <property type="entry name" value="Nucleotide-diphossugar_trans"/>
</dbReference>
<keyword evidence="1" id="KW-0812">Transmembrane</keyword>
<feature type="transmembrane region" description="Helical" evidence="1">
    <location>
        <begin position="252"/>
        <end position="283"/>
    </location>
</feature>
<dbReference type="Proteomes" id="UP000533905">
    <property type="component" value="Unassembled WGS sequence"/>
</dbReference>
<dbReference type="RefSeq" id="WP_171081628.1">
    <property type="nucleotide sequence ID" value="NZ_JABAIV010000001.1"/>
</dbReference>
<dbReference type="GO" id="GO:0016740">
    <property type="term" value="F:transferase activity"/>
    <property type="evidence" value="ECO:0007669"/>
    <property type="project" value="UniProtKB-KW"/>
</dbReference>
<dbReference type="PANTHER" id="PTHR43179">
    <property type="entry name" value="RHAMNOSYLTRANSFERASE WBBL"/>
    <property type="match status" value="1"/>
</dbReference>
<name>A0A7Y2JZ24_9BURK</name>
<keyword evidence="4" id="KW-1185">Reference proteome</keyword>
<feature type="domain" description="Glycosyltransferase 2-like" evidence="2">
    <location>
        <begin position="13"/>
        <end position="133"/>
    </location>
</feature>
<dbReference type="SUPFAM" id="SSF53448">
    <property type="entry name" value="Nucleotide-diphospho-sugar transferases"/>
    <property type="match status" value="1"/>
</dbReference>
<keyword evidence="1" id="KW-1133">Transmembrane helix</keyword>
<dbReference type="PANTHER" id="PTHR43179:SF7">
    <property type="entry name" value="RHAMNOSYLTRANSFERASE WBBL"/>
    <property type="match status" value="1"/>
</dbReference>
<keyword evidence="3" id="KW-0808">Transferase</keyword>
<dbReference type="InterPro" id="IPR001173">
    <property type="entry name" value="Glyco_trans_2-like"/>
</dbReference>
<proteinExistence type="predicted"/>
<dbReference type="Pfam" id="PF00535">
    <property type="entry name" value="Glycos_transf_2"/>
    <property type="match status" value="1"/>
</dbReference>
<evidence type="ECO:0000313" key="3">
    <source>
        <dbReference type="EMBL" id="NNG22354.1"/>
    </source>
</evidence>
<evidence type="ECO:0000259" key="2">
    <source>
        <dbReference type="Pfam" id="PF00535"/>
    </source>
</evidence>
<gene>
    <name evidence="3" type="ORF">HGB41_04985</name>
</gene>
<comment type="caution">
    <text evidence="3">The sequence shown here is derived from an EMBL/GenBank/DDBJ whole genome shotgun (WGS) entry which is preliminary data.</text>
</comment>
<accession>A0A7Y2JZ24</accession>
<sequence length="332" mass="36254">MPAMTDEATITVSVVVPASGRMDLLDRCLDALVRQQVNPHSYEIIVVDDEPNHNTLHLVAGWRTRTLDRGPRLTYIANPGPNGPAAARNRGWRTARAPIVAFTSDEAVPEPGWLAAGVAAFHDNTEVVCGRTQALVPPRPSDGQRSILEHEAADFTSASCFFRKPVLERLGGFDERFNVPRGTDADMYFRLLEHGIAIGQAPAALVLYPLGPAPWGASLMQVRHAEFDALLYKKHPALYRQKVEPRPAWDNYVVAGVLLLALASALLGLAVMAALSFGAWLLLTARRCAHSLRGAPHTPSHVAEMIVTSALLPPLSVFWRLAGAVRYRVRFA</sequence>
<dbReference type="Gene3D" id="3.90.550.10">
    <property type="entry name" value="Spore Coat Polysaccharide Biosynthesis Protein SpsA, Chain A"/>
    <property type="match status" value="1"/>
</dbReference>
<organism evidence="3 4">
    <name type="scientific">Telluria aromaticivorans</name>
    <dbReference type="NCBI Taxonomy" id="2725995"/>
    <lineage>
        <taxon>Bacteria</taxon>
        <taxon>Pseudomonadati</taxon>
        <taxon>Pseudomonadota</taxon>
        <taxon>Betaproteobacteria</taxon>
        <taxon>Burkholderiales</taxon>
        <taxon>Oxalobacteraceae</taxon>
        <taxon>Telluria group</taxon>
        <taxon>Telluria</taxon>
    </lineage>
</organism>
<keyword evidence="1" id="KW-0472">Membrane</keyword>
<evidence type="ECO:0000256" key="1">
    <source>
        <dbReference type="SAM" id="Phobius"/>
    </source>
</evidence>
<dbReference type="AlphaFoldDB" id="A0A7Y2JZ24"/>